<proteinExistence type="inferred from homology"/>
<dbReference type="InterPro" id="IPR010061">
    <property type="entry name" value="MeMal-semiAld_DH"/>
</dbReference>
<reference evidence="7 8" key="1">
    <citation type="journal article" date="2012" name="Nat. Biotechnol.">
        <title>Draft genome sequence of pigeonpea (Cajanus cajan), an orphan legume crop of resource-poor farmers.</title>
        <authorList>
            <person name="Varshney R.K."/>
            <person name="Chen W."/>
            <person name="Li Y."/>
            <person name="Bharti A.K."/>
            <person name="Saxena R.K."/>
            <person name="Schlueter J.A."/>
            <person name="Donoghue M.T."/>
            <person name="Azam S."/>
            <person name="Fan G."/>
            <person name="Whaley A.M."/>
            <person name="Farmer A.D."/>
            <person name="Sheridan J."/>
            <person name="Iwata A."/>
            <person name="Tuteja R."/>
            <person name="Penmetsa R.V."/>
            <person name="Wu W."/>
            <person name="Upadhyaya H.D."/>
            <person name="Yang S.P."/>
            <person name="Shah T."/>
            <person name="Saxena K.B."/>
            <person name="Michael T."/>
            <person name="McCombie W.R."/>
            <person name="Yang B."/>
            <person name="Zhang G."/>
            <person name="Yang H."/>
            <person name="Wang J."/>
            <person name="Spillane C."/>
            <person name="Cook D.R."/>
            <person name="May G.D."/>
            <person name="Xu X."/>
            <person name="Jackson S.A."/>
        </authorList>
    </citation>
    <scope>NUCLEOTIDE SEQUENCE [LARGE SCALE GENOMIC DNA]</scope>
    <source>
        <strain evidence="8">cv. Asha</strain>
    </source>
</reference>
<dbReference type="InterPro" id="IPR016161">
    <property type="entry name" value="Ald_DH/histidinol_DH"/>
</dbReference>
<dbReference type="OMA" id="HHIYGND"/>
<dbReference type="Gramene" id="C.cajan_17145.t">
    <property type="protein sequence ID" value="C.cajan_17145.t"/>
    <property type="gene ID" value="C.cajan_17145"/>
</dbReference>
<dbReference type="EMBL" id="CM003610">
    <property type="protein sequence ID" value="KYP63089.1"/>
    <property type="molecule type" value="Genomic_DNA"/>
</dbReference>
<dbReference type="FunFam" id="3.40.605.10:FF:000003">
    <property type="entry name" value="Methylmalonate-semialdehyde dehydrogenase [acylating]"/>
    <property type="match status" value="1"/>
</dbReference>
<dbReference type="Gene3D" id="3.40.309.10">
    <property type="entry name" value="Aldehyde Dehydrogenase, Chain A, domain 2"/>
    <property type="match status" value="1"/>
</dbReference>
<dbReference type="GO" id="GO:0006574">
    <property type="term" value="P:L-valine catabolic process"/>
    <property type="evidence" value="ECO:0007669"/>
    <property type="project" value="TreeGrafter"/>
</dbReference>
<keyword evidence="3" id="KW-0560">Oxidoreductase</keyword>
<evidence type="ECO:0000256" key="2">
    <source>
        <dbReference type="ARBA" id="ARBA00013048"/>
    </source>
</evidence>
<feature type="region of interest" description="Disordered" evidence="5">
    <location>
        <begin position="1"/>
        <end position="23"/>
    </location>
</feature>
<comment type="similarity">
    <text evidence="1">Belongs to the aldehyde dehydrogenase family.</text>
</comment>
<evidence type="ECO:0000259" key="6">
    <source>
        <dbReference type="Pfam" id="PF00171"/>
    </source>
</evidence>
<dbReference type="CDD" id="cd07085">
    <property type="entry name" value="ALDH_F6_MMSDH"/>
    <property type="match status" value="1"/>
</dbReference>
<keyword evidence="8" id="KW-1185">Reference proteome</keyword>
<dbReference type="Proteomes" id="UP000075243">
    <property type="component" value="Chromosome 8"/>
</dbReference>
<dbReference type="SUPFAM" id="SSF53720">
    <property type="entry name" value="ALDH-like"/>
    <property type="match status" value="1"/>
</dbReference>
<organism evidence="7 8">
    <name type="scientific">Cajanus cajan</name>
    <name type="common">Pigeon pea</name>
    <name type="synonym">Cajanus indicus</name>
    <dbReference type="NCBI Taxonomy" id="3821"/>
    <lineage>
        <taxon>Eukaryota</taxon>
        <taxon>Viridiplantae</taxon>
        <taxon>Streptophyta</taxon>
        <taxon>Embryophyta</taxon>
        <taxon>Tracheophyta</taxon>
        <taxon>Spermatophyta</taxon>
        <taxon>Magnoliopsida</taxon>
        <taxon>eudicotyledons</taxon>
        <taxon>Gunneridae</taxon>
        <taxon>Pentapetalae</taxon>
        <taxon>rosids</taxon>
        <taxon>fabids</taxon>
        <taxon>Fabales</taxon>
        <taxon>Fabaceae</taxon>
        <taxon>Papilionoideae</taxon>
        <taxon>50 kb inversion clade</taxon>
        <taxon>NPAAA clade</taxon>
        <taxon>indigoferoid/millettioid clade</taxon>
        <taxon>Phaseoleae</taxon>
        <taxon>Cajanus</taxon>
    </lineage>
</organism>
<dbReference type="GO" id="GO:0005739">
    <property type="term" value="C:mitochondrion"/>
    <property type="evidence" value="ECO:0007669"/>
    <property type="project" value="TreeGrafter"/>
</dbReference>
<evidence type="ECO:0000313" key="8">
    <source>
        <dbReference type="Proteomes" id="UP000075243"/>
    </source>
</evidence>
<dbReference type="InterPro" id="IPR016160">
    <property type="entry name" value="Ald_DH_CS_CYS"/>
</dbReference>
<feature type="region of interest" description="Disordered" evidence="5">
    <location>
        <begin position="66"/>
        <end position="89"/>
    </location>
</feature>
<evidence type="ECO:0000313" key="7">
    <source>
        <dbReference type="EMBL" id="KYP63089.1"/>
    </source>
</evidence>
<evidence type="ECO:0000256" key="3">
    <source>
        <dbReference type="ARBA" id="ARBA00023002"/>
    </source>
</evidence>
<evidence type="ECO:0000256" key="5">
    <source>
        <dbReference type="SAM" id="MobiDB-lite"/>
    </source>
</evidence>
<dbReference type="AlphaFoldDB" id="A0A151T7R0"/>
<dbReference type="PROSITE" id="PS00070">
    <property type="entry name" value="ALDEHYDE_DEHYDR_CYS"/>
    <property type="match status" value="1"/>
</dbReference>
<accession>A0A151T7R0</accession>
<keyword evidence="4" id="KW-0520">NAD</keyword>
<dbReference type="PANTHER" id="PTHR43866:SF6">
    <property type="entry name" value="METHYLMALONATE-SEMIALDEHYDE DEHYDROGENASE (COA ACYLATING)"/>
    <property type="match status" value="1"/>
</dbReference>
<name>A0A151T7R0_CAJCA</name>
<dbReference type="Gene3D" id="3.40.605.10">
    <property type="entry name" value="Aldehyde Dehydrogenase, Chain A, domain 1"/>
    <property type="match status" value="1"/>
</dbReference>
<dbReference type="InterPro" id="IPR016163">
    <property type="entry name" value="Ald_DH_C"/>
</dbReference>
<evidence type="ECO:0000256" key="1">
    <source>
        <dbReference type="ARBA" id="ARBA00009986"/>
    </source>
</evidence>
<feature type="compositionally biased region" description="Basic and acidic residues" evidence="5">
    <location>
        <begin position="71"/>
        <end position="80"/>
    </location>
</feature>
<evidence type="ECO:0000256" key="4">
    <source>
        <dbReference type="ARBA" id="ARBA00023027"/>
    </source>
</evidence>
<protein>
    <recommendedName>
        <fullName evidence="2">methylmalonate-semialdehyde dehydrogenase (CoA acylating)</fullName>
        <ecNumber evidence="2">1.2.1.27</ecNumber>
    </recommendedName>
</protein>
<dbReference type="InterPro" id="IPR015590">
    <property type="entry name" value="Aldehyde_DH_dom"/>
</dbReference>
<dbReference type="PANTHER" id="PTHR43866">
    <property type="entry name" value="MALONATE-SEMIALDEHYDE DEHYDROGENASE"/>
    <property type="match status" value="1"/>
</dbReference>
<dbReference type="GO" id="GO:0004491">
    <property type="term" value="F:methylmalonate-semialdehyde dehydrogenase (acylating, NAD) activity"/>
    <property type="evidence" value="ECO:0007669"/>
    <property type="project" value="UniProtKB-EC"/>
</dbReference>
<dbReference type="NCBIfam" id="TIGR01722">
    <property type="entry name" value="MMSDH"/>
    <property type="match status" value="1"/>
</dbReference>
<gene>
    <name evidence="7" type="ORF">KK1_017654</name>
</gene>
<dbReference type="STRING" id="3821.A0A151T7R0"/>
<dbReference type="EC" id="1.2.1.27" evidence="2"/>
<dbReference type="InterPro" id="IPR016162">
    <property type="entry name" value="Ald_DH_N"/>
</dbReference>
<dbReference type="Pfam" id="PF00171">
    <property type="entry name" value="Aldedh"/>
    <property type="match status" value="1"/>
</dbReference>
<feature type="domain" description="Aldehyde dehydrogenase" evidence="6">
    <location>
        <begin position="226"/>
        <end position="690"/>
    </location>
</feature>
<dbReference type="FunFam" id="3.40.309.10:FF:000002">
    <property type="entry name" value="Methylmalonate-semialdehyde dehydrogenase (Acylating)"/>
    <property type="match status" value="1"/>
</dbReference>
<dbReference type="GO" id="GO:0006210">
    <property type="term" value="P:thymine catabolic process"/>
    <property type="evidence" value="ECO:0007669"/>
    <property type="project" value="TreeGrafter"/>
</dbReference>
<sequence length="710" mass="77914">MMDAQSSTELDETAQMLPPPPGTFVDREELIQHVGDFAVSQGYVVTIKQSKRDKVVILGCDRGGVYRNRRKPSEESSTEHSRKRKTGSRLTNCPFEAVGKKDDGLWVLTIKNGTHNHEPLKDMSEHPSARRFTEGEVLLIKEMTDAGLKPRQILKRLRQNNPELLSTPKHVYNVKAKLRQGNTNVRNFKSLRHEKSAVRNNYLAVIEPLWRQCNPPRVTNLIGGRFVDSQSCASIDILNPASQQVVSQVPMTTNEEFKAAVFSAKRAFSLWRNTPVTTRQRIMFKFQELVHRDIDKVAMNICTEHGKTLQDAHYDVLRGLEVVEHACGVGNLIKGDFVPNVSDGIDTYSIREPLGICAGICSFDFPAMIPLWMFPIAVTCGNTFILKPSEKNPGASVMLAELAIEAGLPNGVLNIVHGTNDIVNAICDDDDIKAVSFVGSNTVGAYVYTRASTKGKRVQSNIGTKNHAVIMPDARVDATLKALVTAGFGAAGQKCTALSAVVFVGNFSQWEDKLVEHAKKLKVNAGTEPDADLGPVISQQAKEHTCRLIQTGVESGAKLVLDGRNIVVPGYEQGNFIGPTILSDVTVDMECYKEEILGPVLLCMEVNSIHEAINIINSNEYGNGASIFTTSSAAATRFQTEVEVGQVGINVPISVSLPFSSFISSRPSFVGDLNFDGRAGIQFYTQIKRVAKQWSDTLDGDKAILEIPFT</sequence>